<comment type="subcellular location">
    <subcellularLocation>
        <location evidence="1">Membrane</location>
        <topology evidence="1">Multi-pass membrane protein</topology>
    </subcellularLocation>
</comment>
<evidence type="ECO:0000256" key="6">
    <source>
        <dbReference type="SAM" id="Phobius"/>
    </source>
</evidence>
<dbReference type="Proteomes" id="UP000239590">
    <property type="component" value="Unassembled WGS sequence"/>
</dbReference>
<evidence type="ECO:0000313" key="7">
    <source>
        <dbReference type="EMBL" id="PQA60734.1"/>
    </source>
</evidence>
<dbReference type="OrthoDB" id="5761230at2"/>
<dbReference type="PANTHER" id="PTHR21716:SF62">
    <property type="entry name" value="TRANSPORT PROTEIN YDBI-RELATED"/>
    <property type="match status" value="1"/>
</dbReference>
<dbReference type="AlphaFoldDB" id="A0A2S7ISQ5"/>
<protein>
    <submittedName>
        <fullName evidence="7">AI-2E family transporter</fullName>
    </submittedName>
</protein>
<dbReference type="RefSeq" id="WP_104713327.1">
    <property type="nucleotide sequence ID" value="NZ_PTRA01000001.1"/>
</dbReference>
<evidence type="ECO:0000256" key="5">
    <source>
        <dbReference type="ARBA" id="ARBA00023136"/>
    </source>
</evidence>
<feature type="transmembrane region" description="Helical" evidence="6">
    <location>
        <begin position="277"/>
        <end position="299"/>
    </location>
</feature>
<reference evidence="8" key="1">
    <citation type="submission" date="2018-02" db="EMBL/GenBank/DDBJ databases">
        <title>Genome sequencing of Solimonas sp. HR-BB.</title>
        <authorList>
            <person name="Lee Y."/>
            <person name="Jeon C.O."/>
        </authorList>
    </citation>
    <scope>NUCLEOTIDE SEQUENCE [LARGE SCALE GENOMIC DNA]</scope>
    <source>
        <strain evidence="8">HR-U</strain>
    </source>
</reference>
<organism evidence="7 8">
    <name type="scientific">Siphonobacter curvatus</name>
    <dbReference type="NCBI Taxonomy" id="2094562"/>
    <lineage>
        <taxon>Bacteria</taxon>
        <taxon>Pseudomonadati</taxon>
        <taxon>Bacteroidota</taxon>
        <taxon>Cytophagia</taxon>
        <taxon>Cytophagales</taxon>
        <taxon>Cytophagaceae</taxon>
        <taxon>Siphonobacter</taxon>
    </lineage>
</organism>
<dbReference type="GO" id="GO:0055085">
    <property type="term" value="P:transmembrane transport"/>
    <property type="evidence" value="ECO:0007669"/>
    <property type="project" value="TreeGrafter"/>
</dbReference>
<comment type="similarity">
    <text evidence="2">Belongs to the autoinducer-2 exporter (AI-2E) (TC 2.A.86) family.</text>
</comment>
<keyword evidence="3 6" id="KW-0812">Transmembrane</keyword>
<sequence>MQPTTTSNTAVQQPEYTFIQRVCIAVGITLIFVLGTLLLGFSFDILLLIIASLLVALPLRAAARWFSKKTNWKEGICMVLVSLTVLGAIVGIFWILSSAIGDQVSTLKEDAPEAIANFQKQVSRNKIGKQILSSIPTTDELMQRREKWMSQASGVLSSTFGTIADLYVIIFLGIFIAVQPRLYHKGIVLLIPQKSRKRASEVLNKVADTLVHWLMGQLISMTFVGILTFLGLWIMGVPLAGALGLFAAITAFIPNIGPIMALVPAVLFALMDSPEQAFYVVLLYVGVQAIESSLLTPLVQKRMINIPPALVLIAQLIVGVFSGILGMILATPIMAVVLVLVKMLYIQDTLKDDSVEV</sequence>
<accession>A0A2S7ISQ5</accession>
<feature type="transmembrane region" description="Helical" evidence="6">
    <location>
        <begin position="75"/>
        <end position="96"/>
    </location>
</feature>
<feature type="transmembrane region" description="Helical" evidence="6">
    <location>
        <begin position="311"/>
        <end position="341"/>
    </location>
</feature>
<feature type="transmembrane region" description="Helical" evidence="6">
    <location>
        <begin position="22"/>
        <end position="39"/>
    </location>
</feature>
<feature type="transmembrane region" description="Helical" evidence="6">
    <location>
        <begin position="242"/>
        <end position="270"/>
    </location>
</feature>
<evidence type="ECO:0000313" key="8">
    <source>
        <dbReference type="Proteomes" id="UP000239590"/>
    </source>
</evidence>
<evidence type="ECO:0000256" key="2">
    <source>
        <dbReference type="ARBA" id="ARBA00009773"/>
    </source>
</evidence>
<dbReference type="EMBL" id="PTRA01000001">
    <property type="protein sequence ID" value="PQA60734.1"/>
    <property type="molecule type" value="Genomic_DNA"/>
</dbReference>
<evidence type="ECO:0000256" key="1">
    <source>
        <dbReference type="ARBA" id="ARBA00004141"/>
    </source>
</evidence>
<dbReference type="PANTHER" id="PTHR21716">
    <property type="entry name" value="TRANSMEMBRANE PROTEIN"/>
    <property type="match status" value="1"/>
</dbReference>
<comment type="caution">
    <text evidence="7">The sequence shown here is derived from an EMBL/GenBank/DDBJ whole genome shotgun (WGS) entry which is preliminary data.</text>
</comment>
<keyword evidence="8" id="KW-1185">Reference proteome</keyword>
<feature type="transmembrane region" description="Helical" evidence="6">
    <location>
        <begin position="213"/>
        <end position="236"/>
    </location>
</feature>
<evidence type="ECO:0000256" key="4">
    <source>
        <dbReference type="ARBA" id="ARBA00022989"/>
    </source>
</evidence>
<evidence type="ECO:0000256" key="3">
    <source>
        <dbReference type="ARBA" id="ARBA00022692"/>
    </source>
</evidence>
<dbReference type="GO" id="GO:0016020">
    <property type="term" value="C:membrane"/>
    <property type="evidence" value="ECO:0007669"/>
    <property type="project" value="UniProtKB-SubCell"/>
</dbReference>
<dbReference type="InterPro" id="IPR002549">
    <property type="entry name" value="AI-2E-like"/>
</dbReference>
<feature type="transmembrane region" description="Helical" evidence="6">
    <location>
        <begin position="155"/>
        <end position="178"/>
    </location>
</feature>
<keyword evidence="4 6" id="KW-1133">Transmembrane helix</keyword>
<proteinExistence type="inferred from homology"/>
<keyword evidence="5 6" id="KW-0472">Membrane</keyword>
<feature type="transmembrane region" description="Helical" evidence="6">
    <location>
        <begin position="45"/>
        <end position="63"/>
    </location>
</feature>
<gene>
    <name evidence="7" type="ORF">C5O19_14305</name>
</gene>
<name>A0A2S7ISQ5_9BACT</name>
<dbReference type="Pfam" id="PF01594">
    <property type="entry name" value="AI-2E_transport"/>
    <property type="match status" value="1"/>
</dbReference>